<dbReference type="EMBL" id="CP010420">
    <property type="protein sequence ID" value="AJE23634.1"/>
    <property type="molecule type" value="Genomic_DNA"/>
</dbReference>
<keyword evidence="2" id="KW-1185">Reference proteome</keyword>
<geneLocation type="plasmid" evidence="1 2">
    <name>pAcX50e</name>
</geneLocation>
<dbReference type="Proteomes" id="UP000068210">
    <property type="component" value="Plasmid pAcX50e"/>
</dbReference>
<dbReference type="InterPro" id="IPR022289">
    <property type="entry name" value="PRTRC_protein-C"/>
</dbReference>
<dbReference type="Pfam" id="PF14454">
    <property type="entry name" value="Prok_Ub"/>
    <property type="match status" value="1"/>
</dbReference>
<protein>
    <submittedName>
        <fullName evidence="1">PRTRC system protein C</fullName>
    </submittedName>
</protein>
<proteinExistence type="predicted"/>
<reference evidence="1 2" key="1">
    <citation type="journal article" date="2015" name="PLoS ONE">
        <title>Azotobacter Genomes: The Genome of Azotobacter chroococcum NCIMB 8003 (ATCC 4412).</title>
        <authorList>
            <person name="Robson R.L."/>
            <person name="Jones R."/>
            <person name="Robson R.M."/>
            <person name="Schwartz A."/>
            <person name="Richardson T.H."/>
        </authorList>
    </citation>
    <scope>NUCLEOTIDE SEQUENCE [LARGE SCALE GENOMIC DNA]</scope>
    <source>
        <strain evidence="1 2">NCIMB 8003</strain>
        <plasmid evidence="2">Plasmid pAcX50e</plasmid>
    </source>
</reference>
<evidence type="ECO:0000313" key="2">
    <source>
        <dbReference type="Proteomes" id="UP000068210"/>
    </source>
</evidence>
<dbReference type="NCBIfam" id="TIGR03738">
    <property type="entry name" value="PRTRC_C"/>
    <property type="match status" value="1"/>
</dbReference>
<dbReference type="HOGENOM" id="CLU_199579_0_0_6"/>
<dbReference type="KEGG" id="acx:Achr_e410"/>
<gene>
    <name evidence="1" type="ORF">Achr_e410</name>
</gene>
<organism evidence="1 2">
    <name type="scientific">Azotobacter chroococcum NCIMB 8003</name>
    <dbReference type="NCBI Taxonomy" id="1328314"/>
    <lineage>
        <taxon>Bacteria</taxon>
        <taxon>Pseudomonadati</taxon>
        <taxon>Pseudomonadota</taxon>
        <taxon>Gammaproteobacteria</taxon>
        <taxon>Pseudomonadales</taxon>
        <taxon>Pseudomonadaceae</taxon>
        <taxon>Azotobacter</taxon>
    </lineage>
</organism>
<name>A0A0C4WSM1_9GAMM</name>
<accession>A0A0C4WSM1</accession>
<keyword evidence="1" id="KW-0614">Plasmid</keyword>
<dbReference type="AlphaFoldDB" id="A0A0C4WSM1"/>
<evidence type="ECO:0000313" key="1">
    <source>
        <dbReference type="EMBL" id="AJE23634.1"/>
    </source>
</evidence>
<sequence length="70" mass="7834">MTATVLTLSRVFRFGGRDLDDPSPDMTPAEVLRHYARLFPRMLGAKVIEPVLEGDKHVYAIKEANYGDKG</sequence>
<dbReference type="InterPro" id="IPR032866">
    <property type="entry name" value="Prok_Ub"/>
</dbReference>
<dbReference type="RefSeq" id="WP_040107191.1">
    <property type="nucleotide sequence ID" value="NZ_CP010420.1"/>
</dbReference>